<name>A0AAD6YVE7_9AGAR</name>
<comment type="caution">
    <text evidence="1">The sequence shown here is derived from an EMBL/GenBank/DDBJ whole genome shotgun (WGS) entry which is preliminary data.</text>
</comment>
<sequence length="145" mass="15576">MAPQCSPSLARKKFWLATGYIDAKLPVLPLCSLQLAWPVFRALRLEPGGGCTAVLWPAALCSMSPGHMPQSFRQAVAGAATPYTGEHATVLWPSTCMDIGQPVRGKIFLTQKEEPRGKKLGCGVESATDHVHQFAALKGAPECFL</sequence>
<proteinExistence type="predicted"/>
<evidence type="ECO:0000313" key="2">
    <source>
        <dbReference type="Proteomes" id="UP001219525"/>
    </source>
</evidence>
<protein>
    <submittedName>
        <fullName evidence="1">Uncharacterized protein</fullName>
    </submittedName>
</protein>
<accession>A0AAD6YVE7</accession>
<reference evidence="1" key="1">
    <citation type="submission" date="2023-03" db="EMBL/GenBank/DDBJ databases">
        <title>Massive genome expansion in bonnet fungi (Mycena s.s.) driven by repeated elements and novel gene families across ecological guilds.</title>
        <authorList>
            <consortium name="Lawrence Berkeley National Laboratory"/>
            <person name="Harder C.B."/>
            <person name="Miyauchi S."/>
            <person name="Viragh M."/>
            <person name="Kuo A."/>
            <person name="Thoen E."/>
            <person name="Andreopoulos B."/>
            <person name="Lu D."/>
            <person name="Skrede I."/>
            <person name="Drula E."/>
            <person name="Henrissat B."/>
            <person name="Morin E."/>
            <person name="Kohler A."/>
            <person name="Barry K."/>
            <person name="LaButti K."/>
            <person name="Morin E."/>
            <person name="Salamov A."/>
            <person name="Lipzen A."/>
            <person name="Mereny Z."/>
            <person name="Hegedus B."/>
            <person name="Baldrian P."/>
            <person name="Stursova M."/>
            <person name="Weitz H."/>
            <person name="Taylor A."/>
            <person name="Grigoriev I.V."/>
            <person name="Nagy L.G."/>
            <person name="Martin F."/>
            <person name="Kauserud H."/>
        </authorList>
    </citation>
    <scope>NUCLEOTIDE SEQUENCE</scope>
    <source>
        <strain evidence="1">9144</strain>
    </source>
</reference>
<evidence type="ECO:0000313" key="1">
    <source>
        <dbReference type="EMBL" id="KAJ7230514.1"/>
    </source>
</evidence>
<organism evidence="1 2">
    <name type="scientific">Mycena pura</name>
    <dbReference type="NCBI Taxonomy" id="153505"/>
    <lineage>
        <taxon>Eukaryota</taxon>
        <taxon>Fungi</taxon>
        <taxon>Dikarya</taxon>
        <taxon>Basidiomycota</taxon>
        <taxon>Agaricomycotina</taxon>
        <taxon>Agaricomycetes</taxon>
        <taxon>Agaricomycetidae</taxon>
        <taxon>Agaricales</taxon>
        <taxon>Marasmiineae</taxon>
        <taxon>Mycenaceae</taxon>
        <taxon>Mycena</taxon>
    </lineage>
</organism>
<keyword evidence="2" id="KW-1185">Reference proteome</keyword>
<dbReference type="AlphaFoldDB" id="A0AAD6YVE7"/>
<gene>
    <name evidence="1" type="ORF">GGX14DRAFT_384447</name>
</gene>
<dbReference type="Proteomes" id="UP001219525">
    <property type="component" value="Unassembled WGS sequence"/>
</dbReference>
<dbReference type="EMBL" id="JARJCW010000001">
    <property type="protein sequence ID" value="KAJ7230514.1"/>
    <property type="molecule type" value="Genomic_DNA"/>
</dbReference>